<evidence type="ECO:0000313" key="2">
    <source>
        <dbReference type="EMBL" id="SJM52876.1"/>
    </source>
</evidence>
<dbReference type="Proteomes" id="UP000195787">
    <property type="component" value="Unassembled WGS sequence"/>
</dbReference>
<keyword evidence="3" id="KW-1185">Reference proteome</keyword>
<dbReference type="RefSeq" id="WP_086991146.1">
    <property type="nucleotide sequence ID" value="NZ_FUHU01000020.1"/>
</dbReference>
<dbReference type="OrthoDB" id="4794509at2"/>
<keyword evidence="1" id="KW-0472">Membrane</keyword>
<accession>A0A1R4FAH5</accession>
<feature type="transmembrane region" description="Helical" evidence="1">
    <location>
        <begin position="56"/>
        <end position="86"/>
    </location>
</feature>
<dbReference type="EMBL" id="FUHU01000020">
    <property type="protein sequence ID" value="SJM52876.1"/>
    <property type="molecule type" value="Genomic_DNA"/>
</dbReference>
<keyword evidence="1" id="KW-0812">Transmembrane</keyword>
<reference evidence="2 3" key="1">
    <citation type="submission" date="2017-02" db="EMBL/GenBank/DDBJ databases">
        <authorList>
            <person name="Peterson S.W."/>
        </authorList>
    </citation>
    <scope>NUCLEOTIDE SEQUENCE [LARGE SCALE GENOMIC DNA]</scope>
    <source>
        <strain evidence="2 3">LMG 22410</strain>
    </source>
</reference>
<evidence type="ECO:0000313" key="3">
    <source>
        <dbReference type="Proteomes" id="UP000195787"/>
    </source>
</evidence>
<name>A0A1R4FAH5_9MICO</name>
<gene>
    <name evidence="2" type="ORF">CZ674_03455</name>
</gene>
<organism evidence="2 3">
    <name type="scientific">Agrococcus casei LMG 22410</name>
    <dbReference type="NCBI Taxonomy" id="1255656"/>
    <lineage>
        <taxon>Bacteria</taxon>
        <taxon>Bacillati</taxon>
        <taxon>Actinomycetota</taxon>
        <taxon>Actinomycetes</taxon>
        <taxon>Micrococcales</taxon>
        <taxon>Microbacteriaceae</taxon>
        <taxon>Agrococcus</taxon>
    </lineage>
</organism>
<proteinExistence type="predicted"/>
<protein>
    <submittedName>
        <fullName evidence="2">Putative membrane protein</fullName>
    </submittedName>
</protein>
<feature type="transmembrane region" description="Helical" evidence="1">
    <location>
        <begin position="20"/>
        <end position="44"/>
    </location>
</feature>
<dbReference type="GeneID" id="303172262"/>
<evidence type="ECO:0000256" key="1">
    <source>
        <dbReference type="SAM" id="Phobius"/>
    </source>
</evidence>
<sequence>MTAHMSAQHTETKTLSITSMVLGIASLLFGWTFLVPIAGVICGFMGMRREPAGKGFWVTGLVLNGLALIGWIIGLVVLMLLGGAFFGLSLFV</sequence>
<keyword evidence="1" id="KW-1133">Transmembrane helix</keyword>
<dbReference type="AlphaFoldDB" id="A0A1R4FAH5"/>